<feature type="compositionally biased region" description="Basic and acidic residues" evidence="1">
    <location>
        <begin position="1015"/>
        <end position="1030"/>
    </location>
</feature>
<feature type="compositionally biased region" description="Basic residues" evidence="1">
    <location>
        <begin position="1031"/>
        <end position="1049"/>
    </location>
</feature>
<dbReference type="InParanoid" id="E4XQX9"/>
<reference evidence="3" key="1">
    <citation type="journal article" date="2010" name="Science">
        <title>Plasticity of animal genome architecture unmasked by rapid evolution of a pelagic tunicate.</title>
        <authorList>
            <person name="Denoeud F."/>
            <person name="Henriet S."/>
            <person name="Mungpakdee S."/>
            <person name="Aury J.M."/>
            <person name="Da Silva C."/>
            <person name="Brinkmann H."/>
            <person name="Mikhaleva J."/>
            <person name="Olsen L.C."/>
            <person name="Jubin C."/>
            <person name="Canestro C."/>
            <person name="Bouquet J.M."/>
            <person name="Danks G."/>
            <person name="Poulain J."/>
            <person name="Campsteijn C."/>
            <person name="Adamski M."/>
            <person name="Cross I."/>
            <person name="Yadetie F."/>
            <person name="Muffato M."/>
            <person name="Louis A."/>
            <person name="Butcher S."/>
            <person name="Tsagkogeorga G."/>
            <person name="Konrad A."/>
            <person name="Singh S."/>
            <person name="Jensen M.F."/>
            <person name="Cong E.H."/>
            <person name="Eikeseth-Otteraa H."/>
            <person name="Noel B."/>
            <person name="Anthouard V."/>
            <person name="Porcel B.M."/>
            <person name="Kachouri-Lafond R."/>
            <person name="Nishino A."/>
            <person name="Ugolini M."/>
            <person name="Chourrout P."/>
            <person name="Nishida H."/>
            <person name="Aasland R."/>
            <person name="Huzurbazar S."/>
            <person name="Westhof E."/>
            <person name="Delsuc F."/>
            <person name="Lehrach H."/>
            <person name="Reinhardt R."/>
            <person name="Weissenbach J."/>
            <person name="Roy S.W."/>
            <person name="Artiguenave F."/>
            <person name="Postlethwait J.H."/>
            <person name="Manak J.R."/>
            <person name="Thompson E.M."/>
            <person name="Jaillon O."/>
            <person name="Du Pasquier L."/>
            <person name="Boudinot P."/>
            <person name="Liberles D.A."/>
            <person name="Volff J.N."/>
            <person name="Philippe H."/>
            <person name="Lenhard B."/>
            <person name="Roest Crollius H."/>
            <person name="Wincker P."/>
            <person name="Chourrout D."/>
        </authorList>
    </citation>
    <scope>NUCLEOTIDE SEQUENCE [LARGE SCALE GENOMIC DNA]</scope>
</reference>
<keyword evidence="4" id="KW-1185">Reference proteome</keyword>
<feature type="region of interest" description="Disordered" evidence="1">
    <location>
        <begin position="984"/>
        <end position="1080"/>
    </location>
</feature>
<gene>
    <name evidence="3" type="ORF">GSOID_T00018093001</name>
</gene>
<evidence type="ECO:0000256" key="1">
    <source>
        <dbReference type="SAM" id="MobiDB-lite"/>
    </source>
</evidence>
<feature type="region of interest" description="Disordered" evidence="1">
    <location>
        <begin position="147"/>
        <end position="173"/>
    </location>
</feature>
<dbReference type="EMBL" id="FN653110">
    <property type="protein sequence ID" value="CBY12215.1"/>
    <property type="molecule type" value="Genomic_DNA"/>
</dbReference>
<feature type="compositionally biased region" description="Low complexity" evidence="1">
    <location>
        <begin position="10"/>
        <end position="38"/>
    </location>
</feature>
<feature type="region of interest" description="Disordered" evidence="1">
    <location>
        <begin position="1"/>
        <end position="51"/>
    </location>
</feature>
<accession>E4XQX9</accession>
<protein>
    <submittedName>
        <fullName evidence="3">Uncharacterized protein</fullName>
    </submittedName>
</protein>
<feature type="region of interest" description="Disordered" evidence="1">
    <location>
        <begin position="247"/>
        <end position="266"/>
    </location>
</feature>
<feature type="transmembrane region" description="Helical" evidence="2">
    <location>
        <begin position="69"/>
        <end position="90"/>
    </location>
</feature>
<feature type="region of interest" description="Disordered" evidence="1">
    <location>
        <begin position="551"/>
        <end position="575"/>
    </location>
</feature>
<feature type="region of interest" description="Disordered" evidence="1">
    <location>
        <begin position="881"/>
        <end position="906"/>
    </location>
</feature>
<dbReference type="AlphaFoldDB" id="E4XQX9"/>
<feature type="region of interest" description="Disordered" evidence="1">
    <location>
        <begin position="444"/>
        <end position="506"/>
    </location>
</feature>
<feature type="compositionally biased region" description="Basic and acidic residues" evidence="1">
    <location>
        <begin position="551"/>
        <end position="561"/>
    </location>
</feature>
<sequence length="1080" mass="125583">MNQGKTRCEPAPFTSSPLLPSTSSPSRRCRPSSEPGESAPTAPENSSTKKLPIKSPFLLPNRESQPLDFTFILVLLFFLSLLPFQIFIHFSCAVHNETNMNKQINFILLINSQFQMNSQRPDFEQQFCDPSSQIDFQSQTRFNPQAPFSQGFSEFSGPSTSGNGSHVSDQQQRPIQNLTNAYQPRASKQAFGAFKNRPVPYQIPRQIPDNPYHSQMPPQNAHPHFQPSENHFNSLQNFTRVPNAAQVPPAQFSHPHFPPQAPSQGHHHFLALQQQQQSQFNVHQVFEEVVSSVQNRAQHPSQEPRRKPIGYDFPIKNLQHQENFGSGNWWPLADADFVVNLRVKPGSYLLIFENLRDLLCIVCKLNDFINYYIEGEFLYIVQKSTKKYLRFCFLDIGARNAFLEHAYGFLTQFKPDEDHFVEKAEQASKKIAAERREKILQLKEEQKAFRKPQNGPESSPIRPRAATLDTTKRSSPILKRQNSLGDINDKEKSFENQENLTRRPRRVSKDAALLLFENSRTTQNAALTQKKPIKKKKDVFEEWKKEKVKKAKEINKNDRQKSQNKSQSLQIPERNRDIYNVDEPTALLLRVLETMVKNAPEWNEEKAKIRQELVEQDFLEEQVGRFGAENRTFWAKNLYQKGASNNWEQLNRPDRRVKMELQRVVRRIEFYVEDTVEIFAGKTGKIDFVFHEKAIYLASMENKTFLRLELDTDEDPNMLKRFLEVGNGLFCVHKTVQNEQERVPLNQSGKKNLPKAAENRGFLVTNVFKMDRIKMREGRLAGSWDRIAAKNEPVEIRLHDNGIEFCVQNGEEHKFLINKKDECRFQRRSNALYLQNYDAKVAYRFEYKNGQEKLHNAFKQLLKRTYAANSLFVCKSRTNIPKPASESSRTLPAKPVEKVESTTNSTVEIRPRAATLELIKPEKLTLKRQKSLAELDKIPSLVKKQPFRKRRNAETEIELSESSKIESRYPFTPIEANKIDTSNWSFQKKNTEIAEKPTKKESKEQFQLSFDEEDSQNREKFEEHRKEDRIRRKRTKMLRKEKRKLKKKSLSSGLDISTSEKDSPFQQPPKLERNQKLTKI</sequence>
<dbReference type="OrthoDB" id="10588815at2759"/>
<proteinExistence type="predicted"/>
<dbReference type="Proteomes" id="UP000001307">
    <property type="component" value="Unassembled WGS sequence"/>
</dbReference>
<keyword evidence="2" id="KW-0472">Membrane</keyword>
<organism evidence="3">
    <name type="scientific">Oikopleura dioica</name>
    <name type="common">Tunicate</name>
    <dbReference type="NCBI Taxonomy" id="34765"/>
    <lineage>
        <taxon>Eukaryota</taxon>
        <taxon>Metazoa</taxon>
        <taxon>Chordata</taxon>
        <taxon>Tunicata</taxon>
        <taxon>Appendicularia</taxon>
        <taxon>Copelata</taxon>
        <taxon>Oikopleuridae</taxon>
        <taxon>Oikopleura</taxon>
    </lineage>
</organism>
<evidence type="ECO:0000313" key="3">
    <source>
        <dbReference type="EMBL" id="CBY12215.1"/>
    </source>
</evidence>
<evidence type="ECO:0000313" key="4">
    <source>
        <dbReference type="Proteomes" id="UP000001307"/>
    </source>
</evidence>
<keyword evidence="2" id="KW-0812">Transmembrane</keyword>
<feature type="compositionally biased region" description="Basic and acidic residues" evidence="1">
    <location>
        <begin position="989"/>
        <end position="1004"/>
    </location>
</feature>
<keyword evidence="2" id="KW-1133">Transmembrane helix</keyword>
<name>E4XQX9_OIKDI</name>
<feature type="compositionally biased region" description="Basic and acidic residues" evidence="1">
    <location>
        <begin position="1070"/>
        <end position="1080"/>
    </location>
</feature>
<evidence type="ECO:0000256" key="2">
    <source>
        <dbReference type="SAM" id="Phobius"/>
    </source>
</evidence>